<evidence type="ECO:0000313" key="5">
    <source>
        <dbReference type="Proteomes" id="UP001551582"/>
    </source>
</evidence>
<dbReference type="Gene3D" id="2.60.40.290">
    <property type="match status" value="1"/>
</dbReference>
<evidence type="ECO:0000256" key="2">
    <source>
        <dbReference type="ARBA" id="ARBA00023326"/>
    </source>
</evidence>
<keyword evidence="1" id="KW-0732">Signal</keyword>
<dbReference type="SMART" id="SM00637">
    <property type="entry name" value="CBD_II"/>
    <property type="match status" value="1"/>
</dbReference>
<dbReference type="InterPro" id="IPR008965">
    <property type="entry name" value="CBM2/CBM3_carb-bd_dom_sf"/>
</dbReference>
<proteinExistence type="predicted"/>
<protein>
    <submittedName>
        <fullName evidence="4">Cellulose binding domain-containing protein</fullName>
    </submittedName>
</protein>
<sequence length="78" mass="7645">MRNDGTGALAGWSVGMTLASGQSLSSLWNGVHTGTSGAVTVRNTAWNGAVAPGGSTSFGFTATGSSSTAPHTLTCARS</sequence>
<dbReference type="RefSeq" id="WP_359978090.1">
    <property type="nucleotide sequence ID" value="NZ_JBEZLS010000006.1"/>
</dbReference>
<evidence type="ECO:0000259" key="3">
    <source>
        <dbReference type="PROSITE" id="PS51173"/>
    </source>
</evidence>
<organism evidence="4 5">
    <name type="scientific">Streptomyces griseoloalbus</name>
    <dbReference type="NCBI Taxonomy" id="67303"/>
    <lineage>
        <taxon>Bacteria</taxon>
        <taxon>Bacillati</taxon>
        <taxon>Actinomycetota</taxon>
        <taxon>Actinomycetes</taxon>
        <taxon>Kitasatosporales</taxon>
        <taxon>Streptomycetaceae</taxon>
        <taxon>Streptomyces</taxon>
    </lineage>
</organism>
<dbReference type="InterPro" id="IPR001919">
    <property type="entry name" value="CBD2"/>
</dbReference>
<dbReference type="InterPro" id="IPR012291">
    <property type="entry name" value="CBM2_carb-bd_dom_sf"/>
</dbReference>
<name>A0ABV3E542_9ACTN</name>
<dbReference type="SUPFAM" id="SSF49384">
    <property type="entry name" value="Carbohydrate-binding domain"/>
    <property type="match status" value="1"/>
</dbReference>
<reference evidence="4 5" key="1">
    <citation type="submission" date="2024-06" db="EMBL/GenBank/DDBJ databases">
        <title>The Natural Products Discovery Center: Release of the First 8490 Sequenced Strains for Exploring Actinobacteria Biosynthetic Diversity.</title>
        <authorList>
            <person name="Kalkreuter E."/>
            <person name="Kautsar S.A."/>
            <person name="Yang D."/>
            <person name="Bader C.D."/>
            <person name="Teijaro C.N."/>
            <person name="Fluegel L."/>
            <person name="Davis C.M."/>
            <person name="Simpson J.R."/>
            <person name="Lauterbach L."/>
            <person name="Steele A.D."/>
            <person name="Gui C."/>
            <person name="Meng S."/>
            <person name="Li G."/>
            <person name="Viehrig K."/>
            <person name="Ye F."/>
            <person name="Su P."/>
            <person name="Kiefer A.F."/>
            <person name="Nichols A."/>
            <person name="Cepeda A.J."/>
            <person name="Yan W."/>
            <person name="Fan B."/>
            <person name="Jiang Y."/>
            <person name="Adhikari A."/>
            <person name="Zheng C.-J."/>
            <person name="Schuster L."/>
            <person name="Cowan T.M."/>
            <person name="Smanski M.J."/>
            <person name="Chevrette M.G."/>
            <person name="De Carvalho L.P.S."/>
            <person name="Shen B."/>
        </authorList>
    </citation>
    <scope>NUCLEOTIDE SEQUENCE [LARGE SCALE GENOMIC DNA]</scope>
    <source>
        <strain evidence="4 5">NPDC048274</strain>
    </source>
</reference>
<dbReference type="EMBL" id="JBEZLS010000006">
    <property type="protein sequence ID" value="MEU9351384.1"/>
    <property type="molecule type" value="Genomic_DNA"/>
</dbReference>
<evidence type="ECO:0000313" key="4">
    <source>
        <dbReference type="EMBL" id="MEU9351384.1"/>
    </source>
</evidence>
<dbReference type="Proteomes" id="UP001551582">
    <property type="component" value="Unassembled WGS sequence"/>
</dbReference>
<comment type="caution">
    <text evidence="4">The sequence shown here is derived from an EMBL/GenBank/DDBJ whole genome shotgun (WGS) entry which is preliminary data.</text>
</comment>
<keyword evidence="2" id="KW-0624">Polysaccharide degradation</keyword>
<accession>A0ABV3E542</accession>
<keyword evidence="2" id="KW-0119">Carbohydrate metabolism</keyword>
<dbReference type="Pfam" id="PF00553">
    <property type="entry name" value="CBM_2"/>
    <property type="match status" value="1"/>
</dbReference>
<keyword evidence="5" id="KW-1185">Reference proteome</keyword>
<gene>
    <name evidence="4" type="ORF">AB0D65_10240</name>
</gene>
<evidence type="ECO:0000256" key="1">
    <source>
        <dbReference type="ARBA" id="ARBA00022729"/>
    </source>
</evidence>
<feature type="domain" description="CBM2" evidence="3">
    <location>
        <begin position="1"/>
        <end position="78"/>
    </location>
</feature>
<dbReference type="PROSITE" id="PS51173">
    <property type="entry name" value="CBM2"/>
    <property type="match status" value="1"/>
</dbReference>